<dbReference type="Proteomes" id="UP001054837">
    <property type="component" value="Unassembled WGS sequence"/>
</dbReference>
<accession>A0AAV4V7Y1</accession>
<evidence type="ECO:0000313" key="2">
    <source>
        <dbReference type="Proteomes" id="UP001054837"/>
    </source>
</evidence>
<reference evidence="1 2" key="1">
    <citation type="submission" date="2021-06" db="EMBL/GenBank/DDBJ databases">
        <title>Caerostris darwini draft genome.</title>
        <authorList>
            <person name="Kono N."/>
            <person name="Arakawa K."/>
        </authorList>
    </citation>
    <scope>NUCLEOTIDE SEQUENCE [LARGE SCALE GENOMIC DNA]</scope>
</reference>
<protein>
    <submittedName>
        <fullName evidence="1">Uncharacterized protein</fullName>
    </submittedName>
</protein>
<comment type="caution">
    <text evidence="1">The sequence shown here is derived from an EMBL/GenBank/DDBJ whole genome shotgun (WGS) entry which is preliminary data.</text>
</comment>
<proteinExistence type="predicted"/>
<evidence type="ECO:0000313" key="1">
    <source>
        <dbReference type="EMBL" id="GIY66367.1"/>
    </source>
</evidence>
<name>A0AAV4V7Y1_9ARAC</name>
<dbReference type="EMBL" id="BPLQ01012583">
    <property type="protein sequence ID" value="GIY66367.1"/>
    <property type="molecule type" value="Genomic_DNA"/>
</dbReference>
<keyword evidence="2" id="KW-1185">Reference proteome</keyword>
<dbReference type="AlphaFoldDB" id="A0AAV4V7Y1"/>
<organism evidence="1 2">
    <name type="scientific">Caerostris darwini</name>
    <dbReference type="NCBI Taxonomy" id="1538125"/>
    <lineage>
        <taxon>Eukaryota</taxon>
        <taxon>Metazoa</taxon>
        <taxon>Ecdysozoa</taxon>
        <taxon>Arthropoda</taxon>
        <taxon>Chelicerata</taxon>
        <taxon>Arachnida</taxon>
        <taxon>Araneae</taxon>
        <taxon>Araneomorphae</taxon>
        <taxon>Entelegynae</taxon>
        <taxon>Araneoidea</taxon>
        <taxon>Araneidae</taxon>
        <taxon>Caerostris</taxon>
    </lineage>
</organism>
<sequence>MSSTDEDADCGQSRMHCDQLMLDVLSTDERFKEYFRAMESLSEIGPAFFRKFIKSFNNTGNVDPTVVKFSQIY</sequence>
<gene>
    <name evidence="1" type="ORF">CDAR_22521</name>
</gene>